<accession>A0A644ZN92</accession>
<dbReference type="Gene3D" id="3.30.565.10">
    <property type="entry name" value="Histidine kinase-like ATPase, C-terminal domain"/>
    <property type="match status" value="1"/>
</dbReference>
<dbReference type="GO" id="GO:0004673">
    <property type="term" value="F:protein histidine kinase activity"/>
    <property type="evidence" value="ECO:0007669"/>
    <property type="project" value="UniProtKB-EC"/>
</dbReference>
<dbReference type="EC" id="2.7.13.3" evidence="4"/>
<evidence type="ECO:0000313" key="4">
    <source>
        <dbReference type="EMBL" id="MPM42197.1"/>
    </source>
</evidence>
<dbReference type="EMBL" id="VSSQ01009640">
    <property type="protein sequence ID" value="MPM42197.1"/>
    <property type="molecule type" value="Genomic_DNA"/>
</dbReference>
<keyword evidence="4" id="KW-0808">Transferase</keyword>
<protein>
    <submittedName>
        <fullName evidence="4">Autoinducer 2 sensor kinase/phosphatase LuxQ</fullName>
        <ecNumber evidence="4">2.7.13.3</ecNumber>
    </submittedName>
</protein>
<proteinExistence type="predicted"/>
<dbReference type="PANTHER" id="PTHR45339:SF3">
    <property type="entry name" value="HISTIDINE KINASE"/>
    <property type="match status" value="1"/>
</dbReference>
<feature type="domain" description="Histidine kinase" evidence="2">
    <location>
        <begin position="1"/>
        <end position="60"/>
    </location>
</feature>
<evidence type="ECO:0000256" key="1">
    <source>
        <dbReference type="ARBA" id="ARBA00022553"/>
    </source>
</evidence>
<evidence type="ECO:0000259" key="2">
    <source>
        <dbReference type="PROSITE" id="PS50109"/>
    </source>
</evidence>
<sequence>MEKMYMPFTQESSEITSELEGTGLGLSIVKSIVDKMNGTISVKSEKGKGTEFRVRLKMRIAKTNVNEVEKEQSIISNECLKGLNILLVEDHPLNAEIVIKILSKKGANVFCVENGLIALNVFSDSDVGHFDAILMDIRMPVMGGLEATKRIRCLKREDAKGVPIIAMSANAFDEDKKICIEAGINEYLTKPIEAKKMIETIIRLTENK</sequence>
<name>A0A644ZN92_9ZZZZ</name>
<dbReference type="PROSITE" id="PS50110">
    <property type="entry name" value="RESPONSE_REGULATORY"/>
    <property type="match status" value="1"/>
</dbReference>
<reference evidence="4" key="1">
    <citation type="submission" date="2019-08" db="EMBL/GenBank/DDBJ databases">
        <authorList>
            <person name="Kucharzyk K."/>
            <person name="Murdoch R.W."/>
            <person name="Higgins S."/>
            <person name="Loffler F."/>
        </authorList>
    </citation>
    <scope>NUCLEOTIDE SEQUENCE</scope>
</reference>
<dbReference type="SUPFAM" id="SSF52172">
    <property type="entry name" value="CheY-like"/>
    <property type="match status" value="1"/>
</dbReference>
<dbReference type="PROSITE" id="PS50109">
    <property type="entry name" value="HIS_KIN"/>
    <property type="match status" value="1"/>
</dbReference>
<dbReference type="AlphaFoldDB" id="A0A644ZN92"/>
<dbReference type="InterPro" id="IPR011006">
    <property type="entry name" value="CheY-like_superfamily"/>
</dbReference>
<comment type="caution">
    <text evidence="4">The sequence shown here is derived from an EMBL/GenBank/DDBJ whole genome shotgun (WGS) entry which is preliminary data.</text>
</comment>
<dbReference type="PANTHER" id="PTHR45339">
    <property type="entry name" value="HYBRID SIGNAL TRANSDUCTION HISTIDINE KINASE J"/>
    <property type="match status" value="1"/>
</dbReference>
<dbReference type="InterPro" id="IPR003594">
    <property type="entry name" value="HATPase_dom"/>
</dbReference>
<dbReference type="GO" id="GO:0000160">
    <property type="term" value="P:phosphorelay signal transduction system"/>
    <property type="evidence" value="ECO:0007669"/>
    <property type="project" value="UniProtKB-KW"/>
</dbReference>
<organism evidence="4">
    <name type="scientific">bioreactor metagenome</name>
    <dbReference type="NCBI Taxonomy" id="1076179"/>
    <lineage>
        <taxon>unclassified sequences</taxon>
        <taxon>metagenomes</taxon>
        <taxon>ecological metagenomes</taxon>
    </lineage>
</organism>
<keyword evidence="4" id="KW-0418">Kinase</keyword>
<evidence type="ECO:0000259" key="3">
    <source>
        <dbReference type="PROSITE" id="PS50110"/>
    </source>
</evidence>
<feature type="domain" description="Response regulatory" evidence="3">
    <location>
        <begin position="84"/>
        <end position="205"/>
    </location>
</feature>
<dbReference type="InterPro" id="IPR005467">
    <property type="entry name" value="His_kinase_dom"/>
</dbReference>
<dbReference type="SUPFAM" id="SSF55874">
    <property type="entry name" value="ATPase domain of HSP90 chaperone/DNA topoisomerase II/histidine kinase"/>
    <property type="match status" value="1"/>
</dbReference>
<dbReference type="InterPro" id="IPR036890">
    <property type="entry name" value="HATPase_C_sf"/>
</dbReference>
<dbReference type="Pfam" id="PF02518">
    <property type="entry name" value="HATPase_c"/>
    <property type="match status" value="1"/>
</dbReference>
<dbReference type="CDD" id="cd17546">
    <property type="entry name" value="REC_hyHK_CKI1_RcsC-like"/>
    <property type="match status" value="1"/>
</dbReference>
<dbReference type="PRINTS" id="PR00344">
    <property type="entry name" value="BCTRLSENSOR"/>
</dbReference>
<gene>
    <name evidence="4" type="primary">luxQ_2</name>
    <name evidence="4" type="ORF">SDC9_88860</name>
</gene>
<dbReference type="SMART" id="SM00448">
    <property type="entry name" value="REC"/>
    <property type="match status" value="1"/>
</dbReference>
<dbReference type="InterPro" id="IPR001789">
    <property type="entry name" value="Sig_transdc_resp-reg_receiver"/>
</dbReference>
<dbReference type="Pfam" id="PF00072">
    <property type="entry name" value="Response_reg"/>
    <property type="match status" value="1"/>
</dbReference>
<dbReference type="InterPro" id="IPR004358">
    <property type="entry name" value="Sig_transdc_His_kin-like_C"/>
</dbReference>
<dbReference type="Gene3D" id="3.40.50.2300">
    <property type="match status" value="1"/>
</dbReference>
<keyword evidence="1" id="KW-0597">Phosphoprotein</keyword>